<feature type="binding site" evidence="7">
    <location>
        <position position="196"/>
    </location>
    <ligand>
        <name>Zn(2+)</name>
        <dbReference type="ChEBI" id="CHEBI:29105"/>
    </ligand>
</feature>
<dbReference type="SUPFAM" id="SSF51182">
    <property type="entry name" value="RmlC-like cupins"/>
    <property type="match status" value="1"/>
</dbReference>
<evidence type="ECO:0000256" key="3">
    <source>
        <dbReference type="ARBA" id="ARBA00008086"/>
    </source>
</evidence>
<evidence type="ECO:0000256" key="7">
    <source>
        <dbReference type="HAMAP-Rule" id="MF_00687"/>
    </source>
</evidence>
<dbReference type="EC" id="5.3.1.17" evidence="7"/>
<keyword evidence="5 7" id="KW-0862">Zinc</keyword>
<keyword evidence="9" id="KW-1185">Reference proteome</keyword>
<comment type="function">
    <text evidence="7">Catalyzes the isomerization of 5-dehydro-4-deoxy-D-glucuronate to 3-deoxy-D-glycero-2,5-hexodiulosonate.</text>
</comment>
<dbReference type="InterPro" id="IPR007045">
    <property type="entry name" value="KduI"/>
</dbReference>
<name>A0ABV7HJA7_9GAMM</name>
<dbReference type="Gene3D" id="2.60.120.520">
    <property type="entry name" value="pectin degrading enzyme 5-keto 4- deoxyuronate isomerase, domain 1"/>
    <property type="match status" value="1"/>
</dbReference>
<reference evidence="9" key="1">
    <citation type="journal article" date="2019" name="Int. J. Syst. Evol. Microbiol.">
        <title>The Global Catalogue of Microorganisms (GCM) 10K type strain sequencing project: providing services to taxonomists for standard genome sequencing and annotation.</title>
        <authorList>
            <consortium name="The Broad Institute Genomics Platform"/>
            <consortium name="The Broad Institute Genome Sequencing Center for Infectious Disease"/>
            <person name="Wu L."/>
            <person name="Ma J."/>
        </authorList>
    </citation>
    <scope>NUCLEOTIDE SEQUENCE [LARGE SCALE GENOMIC DNA]</scope>
    <source>
        <strain evidence="9">KCTC 52141</strain>
    </source>
</reference>
<comment type="catalytic activity">
    <reaction evidence="1 7">
        <text>5-dehydro-4-deoxy-D-glucuronate = 3-deoxy-D-glycero-2,5-hexodiulosonate</text>
        <dbReference type="Rhea" id="RHEA:23896"/>
        <dbReference type="ChEBI" id="CHEBI:17117"/>
        <dbReference type="ChEBI" id="CHEBI:29071"/>
        <dbReference type="EC" id="5.3.1.17"/>
    </reaction>
</comment>
<proteinExistence type="inferred from homology"/>
<keyword evidence="4 7" id="KW-0479">Metal-binding</keyword>
<sequence length="276" mass="30779">MKLRYTADINSYKRMTNAELKQAFVVDDLFAPGETVLTYTDVDRAIVGSAVPQDKPLGLPQSKELGSDYFCERREVGIVNIGGAGTIEVDGTSYKMQYKDSLYIARESKDISFSSVNPSEPAQYYIVSYPAHRTTQTTHVSKADAHHIELGSAIESNDRVINQSIRPGIVDSCQLVMGFTELEPGSVWNTKPPHTHRRRSEIYMYFEYNDDNRVFHFMGEPSETRSLVLAAGTAVISPAWSIHSGAGTTNYTFIWAMGGENQTFDDMDHIPISDIS</sequence>
<gene>
    <name evidence="7 8" type="primary">kduI</name>
    <name evidence="8" type="ORF">ACFOEB_02015</name>
</gene>
<evidence type="ECO:0000256" key="5">
    <source>
        <dbReference type="ARBA" id="ARBA00022833"/>
    </source>
</evidence>
<dbReference type="Proteomes" id="UP001595548">
    <property type="component" value="Unassembled WGS sequence"/>
</dbReference>
<dbReference type="CDD" id="cd20491">
    <property type="entry name" value="cupin_KduI_C"/>
    <property type="match status" value="1"/>
</dbReference>
<dbReference type="PIRSF" id="PIRSF006625">
    <property type="entry name" value="KduI"/>
    <property type="match status" value="1"/>
</dbReference>
<dbReference type="GO" id="GO:0008697">
    <property type="term" value="F:4-deoxy-L-threo-5-hexosulose-uronate ketol-isomerase activity"/>
    <property type="evidence" value="ECO:0007669"/>
    <property type="project" value="UniProtKB-EC"/>
</dbReference>
<comment type="pathway">
    <text evidence="2 7">Glycan metabolism; pectin degradation; 2-dehydro-3-deoxy-D-gluconate from pectin: step 4/5.</text>
</comment>
<dbReference type="InterPro" id="IPR014710">
    <property type="entry name" value="RmlC-like_jellyroll"/>
</dbReference>
<evidence type="ECO:0000313" key="8">
    <source>
        <dbReference type="EMBL" id="MFC3153960.1"/>
    </source>
</evidence>
<evidence type="ECO:0000256" key="6">
    <source>
        <dbReference type="ARBA" id="ARBA00023235"/>
    </source>
</evidence>
<dbReference type="InterPro" id="IPR027449">
    <property type="entry name" value="KduI_N"/>
</dbReference>
<evidence type="ECO:0000256" key="1">
    <source>
        <dbReference type="ARBA" id="ARBA00000552"/>
    </source>
</evidence>
<comment type="caution">
    <text evidence="8">The sequence shown here is derived from an EMBL/GenBank/DDBJ whole genome shotgun (WGS) entry which is preliminary data.</text>
</comment>
<comment type="similarity">
    <text evidence="3 7">Belongs to the KduI family.</text>
</comment>
<dbReference type="PANTHER" id="PTHR38461">
    <property type="entry name" value="4-DEOXY-L-THREO-5-HEXOSULOSE-URONATE KETOL-ISOMERASE"/>
    <property type="match status" value="1"/>
</dbReference>
<comment type="cofactor">
    <cofactor evidence="7">
        <name>Zn(2+)</name>
        <dbReference type="ChEBI" id="CHEBI:29105"/>
    </cofactor>
    <text evidence="7">Binds 1 zinc ion per subunit.</text>
</comment>
<dbReference type="PANTHER" id="PTHR38461:SF1">
    <property type="entry name" value="4-DEOXY-L-THREO-5-HEXOSULOSE-URONATE KETOL-ISOMERASE"/>
    <property type="match status" value="1"/>
</dbReference>
<feature type="binding site" evidence="7">
    <location>
        <position position="194"/>
    </location>
    <ligand>
        <name>Zn(2+)</name>
        <dbReference type="ChEBI" id="CHEBI:29105"/>
    </ligand>
</feature>
<keyword evidence="6 7" id="KW-0413">Isomerase</keyword>
<accession>A0ABV7HJA7</accession>
<dbReference type="Pfam" id="PF04962">
    <property type="entry name" value="KduI"/>
    <property type="match status" value="1"/>
</dbReference>
<evidence type="ECO:0000313" key="9">
    <source>
        <dbReference type="Proteomes" id="UP001595548"/>
    </source>
</evidence>
<organism evidence="8 9">
    <name type="scientific">Gilvimarinus japonicus</name>
    <dbReference type="NCBI Taxonomy" id="1796469"/>
    <lineage>
        <taxon>Bacteria</taxon>
        <taxon>Pseudomonadati</taxon>
        <taxon>Pseudomonadota</taxon>
        <taxon>Gammaproteobacteria</taxon>
        <taxon>Cellvibrionales</taxon>
        <taxon>Cellvibrionaceae</taxon>
        <taxon>Gilvimarinus</taxon>
    </lineage>
</organism>
<dbReference type="NCBIfam" id="NF002091">
    <property type="entry name" value="PRK00924.1"/>
    <property type="match status" value="1"/>
</dbReference>
<feature type="binding site" evidence="7">
    <location>
        <position position="201"/>
    </location>
    <ligand>
        <name>Zn(2+)</name>
        <dbReference type="ChEBI" id="CHEBI:29105"/>
    </ligand>
</feature>
<dbReference type="RefSeq" id="WP_339617376.1">
    <property type="nucleotide sequence ID" value="NZ_AP031500.1"/>
</dbReference>
<dbReference type="Gene3D" id="2.60.120.10">
    <property type="entry name" value="Jelly Rolls"/>
    <property type="match status" value="1"/>
</dbReference>
<dbReference type="HAMAP" id="MF_00687">
    <property type="entry name" value="KduI"/>
    <property type="match status" value="1"/>
</dbReference>
<dbReference type="EMBL" id="JBHRTL010000003">
    <property type="protein sequence ID" value="MFC3153960.1"/>
    <property type="molecule type" value="Genomic_DNA"/>
</dbReference>
<dbReference type="CDD" id="cd20294">
    <property type="entry name" value="cupin_KduI_N"/>
    <property type="match status" value="1"/>
</dbReference>
<feature type="binding site" evidence="7">
    <location>
        <position position="243"/>
    </location>
    <ligand>
        <name>Zn(2+)</name>
        <dbReference type="ChEBI" id="CHEBI:29105"/>
    </ligand>
</feature>
<dbReference type="InterPro" id="IPR021120">
    <property type="entry name" value="KduI/IolB_isomerase"/>
</dbReference>
<evidence type="ECO:0000256" key="2">
    <source>
        <dbReference type="ARBA" id="ARBA00005148"/>
    </source>
</evidence>
<evidence type="ECO:0000256" key="4">
    <source>
        <dbReference type="ARBA" id="ARBA00022723"/>
    </source>
</evidence>
<dbReference type="InterPro" id="IPR011051">
    <property type="entry name" value="RmlC_Cupin_sf"/>
</dbReference>
<protein>
    <recommendedName>
        <fullName evidence="7">4-deoxy-L-threo-5-hexosulose-uronate ketol-isomerase</fullName>
        <ecNumber evidence="7">5.3.1.17</ecNumber>
    </recommendedName>
    <alternativeName>
        <fullName evidence="7">5-keto-4-deoxyuronate isomerase</fullName>
    </alternativeName>
    <alternativeName>
        <fullName evidence="7">DKI isomerase</fullName>
    </alternativeName>
</protein>